<keyword evidence="5 14" id="KW-0812">Transmembrane</keyword>
<evidence type="ECO:0000256" key="16">
    <source>
        <dbReference type="PIRSR" id="PIRSR006404-2"/>
    </source>
</evidence>
<dbReference type="PANTHER" id="PTHR39188:SF3">
    <property type="entry name" value="STAGE IV SPORULATION PROTEIN FB"/>
    <property type="match status" value="1"/>
</dbReference>
<dbReference type="InterPro" id="IPR016483">
    <property type="entry name" value="UCP006404_Pept_M50_CBS"/>
</dbReference>
<dbReference type="EMBL" id="CP063849">
    <property type="protein sequence ID" value="QOY89890.1"/>
    <property type="molecule type" value="Genomic_DNA"/>
</dbReference>
<dbReference type="AlphaFoldDB" id="A0A7S7SNA1"/>
<dbReference type="RefSeq" id="WP_194451553.1">
    <property type="nucleotide sequence ID" value="NZ_CP063849.1"/>
</dbReference>
<dbReference type="Gene3D" id="3.10.580.10">
    <property type="entry name" value="CBS-domain"/>
    <property type="match status" value="1"/>
</dbReference>
<keyword evidence="20" id="KW-1185">Reference proteome</keyword>
<feature type="active site" evidence="15">
    <location>
        <position position="70"/>
    </location>
</feature>
<dbReference type="Pfam" id="PF00571">
    <property type="entry name" value="CBS"/>
    <property type="match status" value="1"/>
</dbReference>
<feature type="binding site" evidence="16">
    <location>
        <position position="69"/>
    </location>
    <ligand>
        <name>Zn(2+)</name>
        <dbReference type="ChEBI" id="CHEBI:29105"/>
        <note>catalytic</note>
    </ligand>
</feature>
<keyword evidence="12 17" id="KW-0129">CBS domain</keyword>
<feature type="transmembrane region" description="Helical" evidence="14">
    <location>
        <begin position="149"/>
        <end position="169"/>
    </location>
</feature>
<keyword evidence="8 14" id="KW-0378">Hydrolase</keyword>
<evidence type="ECO:0000256" key="2">
    <source>
        <dbReference type="ARBA" id="ARBA00007931"/>
    </source>
</evidence>
<keyword evidence="7" id="KW-0677">Repeat</keyword>
<keyword evidence="4 14" id="KW-0645">Protease</keyword>
<feature type="transmembrane region" description="Helical" evidence="14">
    <location>
        <begin position="108"/>
        <end position="129"/>
    </location>
</feature>
<evidence type="ECO:0000256" key="15">
    <source>
        <dbReference type="PIRSR" id="PIRSR006404-1"/>
    </source>
</evidence>
<name>A0A7S7SNA1_PALFE</name>
<keyword evidence="11 14" id="KW-0482">Metalloprotease</keyword>
<evidence type="ECO:0000256" key="12">
    <source>
        <dbReference type="ARBA" id="ARBA00023122"/>
    </source>
</evidence>
<keyword evidence="3 14" id="KW-1003">Cell membrane</keyword>
<evidence type="ECO:0000256" key="4">
    <source>
        <dbReference type="ARBA" id="ARBA00022670"/>
    </source>
</evidence>
<evidence type="ECO:0000256" key="10">
    <source>
        <dbReference type="ARBA" id="ARBA00022989"/>
    </source>
</evidence>
<organism evidence="19 20">
    <name type="scientific">Paludibaculum fermentans</name>
    <dbReference type="NCBI Taxonomy" id="1473598"/>
    <lineage>
        <taxon>Bacteria</taxon>
        <taxon>Pseudomonadati</taxon>
        <taxon>Acidobacteriota</taxon>
        <taxon>Terriglobia</taxon>
        <taxon>Bryobacterales</taxon>
        <taxon>Bryobacteraceae</taxon>
        <taxon>Paludibaculum</taxon>
    </lineage>
</organism>
<dbReference type="InterPro" id="IPR008915">
    <property type="entry name" value="Peptidase_M50"/>
</dbReference>
<evidence type="ECO:0000256" key="6">
    <source>
        <dbReference type="ARBA" id="ARBA00022723"/>
    </source>
</evidence>
<proteinExistence type="inferred from homology"/>
<dbReference type="GO" id="GO:0046872">
    <property type="term" value="F:metal ion binding"/>
    <property type="evidence" value="ECO:0007669"/>
    <property type="project" value="UniProtKB-UniRule"/>
</dbReference>
<evidence type="ECO:0000256" key="9">
    <source>
        <dbReference type="ARBA" id="ARBA00022833"/>
    </source>
</evidence>
<dbReference type="InterPro" id="IPR046342">
    <property type="entry name" value="CBS_dom_sf"/>
</dbReference>
<dbReference type="InterPro" id="IPR000644">
    <property type="entry name" value="CBS_dom"/>
</dbReference>
<evidence type="ECO:0000256" key="13">
    <source>
        <dbReference type="ARBA" id="ARBA00023136"/>
    </source>
</evidence>
<accession>A0A7S7SNA1</accession>
<evidence type="ECO:0000313" key="19">
    <source>
        <dbReference type="EMBL" id="QOY89890.1"/>
    </source>
</evidence>
<sequence>MQEPNTSPVNDGRAPGSVGLFRLFGVPVRFHFTFWLLVIWLIFMGSEGTQSIAGTALYVIGLFASVLLHEAGHALAARHFGIQTTEIVMMPLGGLAKLARQPKPSEEFWVALAGPMVNFVLGAGLLGWTYSQGGTVELSHWRASTDANLPGRLAVTNLVLAFFNLLPAFPMDGGRVMRSLLAAKRPIEDATRLTARIGTVVAAAMGLYGLLNSNFIFIFFAFIVYVGATQEVMATSAQALMRGATVLDAMITDFRTLQHGHSIRDAADLLLATSQQDFPVLSGEETVGLLNRTALLKAMASEGPDSYVAGAMDRAFARLSPEMQLSEAALMMGESGNCALVFKREKLVGLLTGENLSEFLVLRKIRQSRGSAQGPDSGIERNV</sequence>
<feature type="transmembrane region" description="Helical" evidence="14">
    <location>
        <begin position="20"/>
        <end position="44"/>
    </location>
</feature>
<evidence type="ECO:0000256" key="7">
    <source>
        <dbReference type="ARBA" id="ARBA00022737"/>
    </source>
</evidence>
<evidence type="ECO:0000256" key="8">
    <source>
        <dbReference type="ARBA" id="ARBA00022801"/>
    </source>
</evidence>
<dbReference type="SUPFAM" id="SSF54631">
    <property type="entry name" value="CBS-domain pair"/>
    <property type="match status" value="1"/>
</dbReference>
<reference evidence="19 20" key="1">
    <citation type="submission" date="2020-10" db="EMBL/GenBank/DDBJ databases">
        <title>Complete genome sequence of Paludibaculum fermentans P105T, a facultatively anaerobic acidobacterium capable of dissimilatory Fe(III) reduction.</title>
        <authorList>
            <person name="Dedysh S.N."/>
            <person name="Beletsky A.V."/>
            <person name="Kulichevskaya I.S."/>
            <person name="Mardanov A.V."/>
            <person name="Ravin N.V."/>
        </authorList>
    </citation>
    <scope>NUCLEOTIDE SEQUENCE [LARGE SCALE GENOMIC DNA]</scope>
    <source>
        <strain evidence="19 20">P105</strain>
    </source>
</reference>
<evidence type="ECO:0000259" key="18">
    <source>
        <dbReference type="PROSITE" id="PS51371"/>
    </source>
</evidence>
<evidence type="ECO:0000256" key="14">
    <source>
        <dbReference type="PIRNR" id="PIRNR006404"/>
    </source>
</evidence>
<dbReference type="GO" id="GO:0006508">
    <property type="term" value="P:proteolysis"/>
    <property type="evidence" value="ECO:0007669"/>
    <property type="project" value="UniProtKB-KW"/>
</dbReference>
<evidence type="ECO:0000256" key="5">
    <source>
        <dbReference type="ARBA" id="ARBA00022692"/>
    </source>
</evidence>
<dbReference type="PROSITE" id="PS51371">
    <property type="entry name" value="CBS"/>
    <property type="match status" value="1"/>
</dbReference>
<comment type="similarity">
    <text evidence="2 14">Belongs to the peptidase M50B family.</text>
</comment>
<dbReference type="KEGG" id="pfer:IRI77_08030"/>
<feature type="binding site" evidence="16">
    <location>
        <position position="172"/>
    </location>
    <ligand>
        <name>Zn(2+)</name>
        <dbReference type="ChEBI" id="CHEBI:29105"/>
        <note>catalytic</note>
    </ligand>
</feature>
<feature type="transmembrane region" description="Helical" evidence="14">
    <location>
        <begin position="215"/>
        <end position="234"/>
    </location>
</feature>
<comment type="subcellular location">
    <subcellularLocation>
        <location evidence="1 14">Cell membrane</location>
        <topology evidence="1 14">Multi-pass membrane protein</topology>
    </subcellularLocation>
</comment>
<keyword evidence="10 14" id="KW-1133">Transmembrane helix</keyword>
<evidence type="ECO:0000256" key="1">
    <source>
        <dbReference type="ARBA" id="ARBA00004651"/>
    </source>
</evidence>
<dbReference type="GO" id="GO:0008237">
    <property type="term" value="F:metallopeptidase activity"/>
    <property type="evidence" value="ECO:0007669"/>
    <property type="project" value="UniProtKB-UniRule"/>
</dbReference>
<dbReference type="Pfam" id="PF02163">
    <property type="entry name" value="Peptidase_M50"/>
    <property type="match status" value="2"/>
</dbReference>
<gene>
    <name evidence="19" type="ORF">IRI77_08030</name>
</gene>
<evidence type="ECO:0000256" key="11">
    <source>
        <dbReference type="ARBA" id="ARBA00023049"/>
    </source>
</evidence>
<keyword evidence="9 14" id="KW-0862">Zinc</keyword>
<feature type="transmembrane region" description="Helical" evidence="14">
    <location>
        <begin position="51"/>
        <end position="69"/>
    </location>
</feature>
<evidence type="ECO:0000256" key="3">
    <source>
        <dbReference type="ARBA" id="ARBA00022475"/>
    </source>
</evidence>
<evidence type="ECO:0000256" key="17">
    <source>
        <dbReference type="PROSITE-ProRule" id="PRU00703"/>
    </source>
</evidence>
<dbReference type="PIRSF" id="PIRSF006404">
    <property type="entry name" value="UCP006404_Pept_M50_CBS"/>
    <property type="match status" value="1"/>
</dbReference>
<dbReference type="GO" id="GO:0005886">
    <property type="term" value="C:plasma membrane"/>
    <property type="evidence" value="ECO:0007669"/>
    <property type="project" value="UniProtKB-SubCell"/>
</dbReference>
<protein>
    <recommendedName>
        <fullName evidence="14">Zinc metalloprotease</fullName>
    </recommendedName>
</protein>
<feature type="domain" description="CBS" evidence="18">
    <location>
        <begin position="250"/>
        <end position="306"/>
    </location>
</feature>
<dbReference type="PANTHER" id="PTHR39188">
    <property type="entry name" value="MEMBRANE-ASSOCIATED ZINC METALLOPROTEASE M50B"/>
    <property type="match status" value="1"/>
</dbReference>
<evidence type="ECO:0000313" key="20">
    <source>
        <dbReference type="Proteomes" id="UP000593892"/>
    </source>
</evidence>
<feature type="binding site" evidence="16">
    <location>
        <position position="73"/>
    </location>
    <ligand>
        <name>Zn(2+)</name>
        <dbReference type="ChEBI" id="CHEBI:29105"/>
        <note>catalytic</note>
    </ligand>
</feature>
<dbReference type="Proteomes" id="UP000593892">
    <property type="component" value="Chromosome"/>
</dbReference>
<keyword evidence="6 14" id="KW-0479">Metal-binding</keyword>
<keyword evidence="13 14" id="KW-0472">Membrane</keyword>
<comment type="cofactor">
    <cofactor evidence="14 16">
        <name>Zn(2+)</name>
        <dbReference type="ChEBI" id="CHEBI:29105"/>
    </cofactor>
    <text evidence="14 16">Binds 1 zinc ion per subunit.</text>
</comment>